<sequence length="312" mass="33590">MIVCGGENLVDVIEMGDEQQDRVFHAVPGGSPYNCTRALGRLGMPTGYLTPISSDRFGDDLLAGLLADQVRHLGARPDAPTSLAMVTLSDGQPDYRFYRNGTAERMVTPEVLRATMPEQAEAFHIGSLALCTGKDAAAWSDLFIDCARRGIFTSFDPNIRPLLAEEDARGYRARLDKMASVANLLRLSDEDLAWWRPDQTVLDALAELVALAPNALVVLTQGAEPVLCHWPGGQIEVPLTPVANLVDTVGAGDTLMAALLAGLHRKGALVPKQIATLPGETLHQIIRDASKAAAITCTRTGCNPPYAREVWP</sequence>
<keyword evidence="3" id="KW-0547">Nucleotide-binding</keyword>
<dbReference type="CDD" id="cd01167">
    <property type="entry name" value="bac_FRK"/>
    <property type="match status" value="1"/>
</dbReference>
<dbReference type="InterPro" id="IPR050306">
    <property type="entry name" value="PfkB_Carbo_kinase"/>
</dbReference>
<dbReference type="GO" id="GO:0005524">
    <property type="term" value="F:ATP binding"/>
    <property type="evidence" value="ECO:0007669"/>
    <property type="project" value="UniProtKB-KW"/>
</dbReference>
<evidence type="ECO:0000259" key="6">
    <source>
        <dbReference type="Pfam" id="PF00294"/>
    </source>
</evidence>
<organism evidence="7 8">
    <name type="scientific">Roseinatronobacter monicus</name>
    <dbReference type="NCBI Taxonomy" id="393481"/>
    <lineage>
        <taxon>Bacteria</taxon>
        <taxon>Pseudomonadati</taxon>
        <taxon>Pseudomonadota</taxon>
        <taxon>Alphaproteobacteria</taxon>
        <taxon>Rhodobacterales</taxon>
        <taxon>Paracoccaceae</taxon>
        <taxon>Roseinatronobacter</taxon>
    </lineage>
</organism>
<dbReference type="EMBL" id="VFPT01000001">
    <property type="protein sequence ID" value="TQM93930.1"/>
    <property type="molecule type" value="Genomic_DNA"/>
</dbReference>
<dbReference type="RefSeq" id="WP_142082229.1">
    <property type="nucleotide sequence ID" value="NZ_VFPT01000001.1"/>
</dbReference>
<evidence type="ECO:0000313" key="8">
    <source>
        <dbReference type="Proteomes" id="UP000320582"/>
    </source>
</evidence>
<protein>
    <submittedName>
        <fullName evidence="7">Fructokinase</fullName>
    </submittedName>
</protein>
<dbReference type="GO" id="GO:0016301">
    <property type="term" value="F:kinase activity"/>
    <property type="evidence" value="ECO:0007669"/>
    <property type="project" value="UniProtKB-KW"/>
</dbReference>
<evidence type="ECO:0000256" key="4">
    <source>
        <dbReference type="ARBA" id="ARBA00022777"/>
    </source>
</evidence>
<proteinExistence type="inferred from homology"/>
<name>A0A543KFS8_9RHOB</name>
<keyword evidence="5" id="KW-0067">ATP-binding</keyword>
<dbReference type="PROSITE" id="PS00584">
    <property type="entry name" value="PFKB_KINASES_2"/>
    <property type="match status" value="1"/>
</dbReference>
<comment type="caution">
    <text evidence="7">The sequence shown here is derived from an EMBL/GenBank/DDBJ whole genome shotgun (WGS) entry which is preliminary data.</text>
</comment>
<dbReference type="Pfam" id="PF00294">
    <property type="entry name" value="PfkB"/>
    <property type="match status" value="1"/>
</dbReference>
<dbReference type="PANTHER" id="PTHR43085:SF1">
    <property type="entry name" value="PSEUDOURIDINE KINASE-RELATED"/>
    <property type="match status" value="1"/>
</dbReference>
<evidence type="ECO:0000256" key="3">
    <source>
        <dbReference type="ARBA" id="ARBA00022741"/>
    </source>
</evidence>
<accession>A0A543KFS8</accession>
<dbReference type="Proteomes" id="UP000320582">
    <property type="component" value="Unassembled WGS sequence"/>
</dbReference>
<dbReference type="SUPFAM" id="SSF53613">
    <property type="entry name" value="Ribokinase-like"/>
    <property type="match status" value="1"/>
</dbReference>
<comment type="similarity">
    <text evidence="1">Belongs to the carbohydrate kinase PfkB family.</text>
</comment>
<evidence type="ECO:0000256" key="5">
    <source>
        <dbReference type="ARBA" id="ARBA00022840"/>
    </source>
</evidence>
<dbReference type="AlphaFoldDB" id="A0A543KFS8"/>
<dbReference type="PANTHER" id="PTHR43085">
    <property type="entry name" value="HEXOKINASE FAMILY MEMBER"/>
    <property type="match status" value="1"/>
</dbReference>
<gene>
    <name evidence="7" type="ORF">BD293_2584</name>
</gene>
<dbReference type="InterPro" id="IPR002173">
    <property type="entry name" value="Carboh/pur_kinase_PfkB_CS"/>
</dbReference>
<keyword evidence="4 7" id="KW-0418">Kinase</keyword>
<keyword evidence="8" id="KW-1185">Reference proteome</keyword>
<dbReference type="Gene3D" id="3.40.1190.20">
    <property type="match status" value="1"/>
</dbReference>
<evidence type="ECO:0000313" key="7">
    <source>
        <dbReference type="EMBL" id="TQM93930.1"/>
    </source>
</evidence>
<dbReference type="InterPro" id="IPR029056">
    <property type="entry name" value="Ribokinase-like"/>
</dbReference>
<keyword evidence="2" id="KW-0808">Transferase</keyword>
<dbReference type="OrthoDB" id="9795789at2"/>
<feature type="domain" description="Carbohydrate kinase PfkB" evidence="6">
    <location>
        <begin position="2"/>
        <end position="305"/>
    </location>
</feature>
<dbReference type="InterPro" id="IPR011611">
    <property type="entry name" value="PfkB_dom"/>
</dbReference>
<reference evidence="7 8" key="1">
    <citation type="submission" date="2019-06" db="EMBL/GenBank/DDBJ databases">
        <title>Genomic Encyclopedia of Archaeal and Bacterial Type Strains, Phase II (KMG-II): from individual species to whole genera.</title>
        <authorList>
            <person name="Goeker M."/>
        </authorList>
    </citation>
    <scope>NUCLEOTIDE SEQUENCE [LARGE SCALE GENOMIC DNA]</scope>
    <source>
        <strain evidence="7 8">DSM 18423</strain>
    </source>
</reference>
<evidence type="ECO:0000256" key="2">
    <source>
        <dbReference type="ARBA" id="ARBA00022679"/>
    </source>
</evidence>
<evidence type="ECO:0000256" key="1">
    <source>
        <dbReference type="ARBA" id="ARBA00010688"/>
    </source>
</evidence>